<evidence type="ECO:0000259" key="7">
    <source>
        <dbReference type="PROSITE" id="PS50011"/>
    </source>
</evidence>
<feature type="region of interest" description="Disordered" evidence="6">
    <location>
        <begin position="1"/>
        <end position="105"/>
    </location>
</feature>
<proteinExistence type="predicted"/>
<comment type="caution">
    <text evidence="8">The sequence shown here is derived from an EMBL/GenBank/DDBJ whole genome shotgun (WGS) entry which is preliminary data.</text>
</comment>
<dbReference type="InterPro" id="IPR008271">
    <property type="entry name" value="Ser/Thr_kinase_AS"/>
</dbReference>
<dbReference type="CDD" id="cd14134">
    <property type="entry name" value="PKc_CLK"/>
    <property type="match status" value="1"/>
</dbReference>
<evidence type="ECO:0000313" key="8">
    <source>
        <dbReference type="EMBL" id="KAI3436560.1"/>
    </source>
</evidence>
<dbReference type="PROSITE" id="PS00108">
    <property type="entry name" value="PROTEIN_KINASE_ST"/>
    <property type="match status" value="1"/>
</dbReference>
<dbReference type="AlphaFoldDB" id="A0A9D4Z0U7"/>
<dbReference type="PANTHER" id="PTHR45646">
    <property type="entry name" value="SERINE/THREONINE-PROTEIN KINASE DOA-RELATED"/>
    <property type="match status" value="1"/>
</dbReference>
<dbReference type="GO" id="GO:0005634">
    <property type="term" value="C:nucleus"/>
    <property type="evidence" value="ECO:0007669"/>
    <property type="project" value="TreeGrafter"/>
</dbReference>
<evidence type="ECO:0000256" key="1">
    <source>
        <dbReference type="ARBA" id="ARBA00022527"/>
    </source>
</evidence>
<keyword evidence="3" id="KW-0547">Nucleotide-binding</keyword>
<dbReference type="SUPFAM" id="SSF56112">
    <property type="entry name" value="Protein kinase-like (PK-like)"/>
    <property type="match status" value="1"/>
</dbReference>
<feature type="compositionally biased region" description="Low complexity" evidence="6">
    <location>
        <begin position="69"/>
        <end position="80"/>
    </location>
</feature>
<reference evidence="8" key="1">
    <citation type="journal article" date="2019" name="Plant J.">
        <title>Chlorella vulgaris genome assembly and annotation reveals the molecular basis for metabolic acclimation to high light conditions.</title>
        <authorList>
            <person name="Cecchin M."/>
            <person name="Marcolungo L."/>
            <person name="Rossato M."/>
            <person name="Girolomoni L."/>
            <person name="Cosentino E."/>
            <person name="Cuine S."/>
            <person name="Li-Beisson Y."/>
            <person name="Delledonne M."/>
            <person name="Ballottari M."/>
        </authorList>
    </citation>
    <scope>NUCLEOTIDE SEQUENCE</scope>
    <source>
        <strain evidence="8">211/11P</strain>
    </source>
</reference>
<feature type="region of interest" description="Disordered" evidence="6">
    <location>
        <begin position="128"/>
        <end position="152"/>
    </location>
</feature>
<feature type="compositionally biased region" description="Basic residues" evidence="6">
    <location>
        <begin position="84"/>
        <end position="94"/>
    </location>
</feature>
<name>A0A9D4Z0U7_CHLVU</name>
<dbReference type="InterPro" id="IPR011009">
    <property type="entry name" value="Kinase-like_dom_sf"/>
</dbReference>
<evidence type="ECO:0000256" key="5">
    <source>
        <dbReference type="ARBA" id="ARBA00022840"/>
    </source>
</evidence>
<feature type="compositionally biased region" description="Polar residues" evidence="6">
    <location>
        <begin position="51"/>
        <end position="68"/>
    </location>
</feature>
<dbReference type="PROSITE" id="PS50011">
    <property type="entry name" value="PROTEIN_KINASE_DOM"/>
    <property type="match status" value="1"/>
</dbReference>
<evidence type="ECO:0000256" key="2">
    <source>
        <dbReference type="ARBA" id="ARBA00022679"/>
    </source>
</evidence>
<dbReference type="SMART" id="SM00220">
    <property type="entry name" value="S_TKc"/>
    <property type="match status" value="1"/>
</dbReference>
<reference evidence="8" key="2">
    <citation type="submission" date="2020-11" db="EMBL/GenBank/DDBJ databases">
        <authorList>
            <person name="Cecchin M."/>
            <person name="Marcolungo L."/>
            <person name="Rossato M."/>
            <person name="Girolomoni L."/>
            <person name="Cosentino E."/>
            <person name="Cuine S."/>
            <person name="Li-Beisson Y."/>
            <person name="Delledonne M."/>
            <person name="Ballottari M."/>
        </authorList>
    </citation>
    <scope>NUCLEOTIDE SEQUENCE</scope>
    <source>
        <strain evidence="8">211/11P</strain>
        <tissue evidence="8">Whole cell</tissue>
    </source>
</reference>
<keyword evidence="9" id="KW-1185">Reference proteome</keyword>
<feature type="compositionally biased region" description="Basic residues" evidence="6">
    <location>
        <begin position="1"/>
        <end position="10"/>
    </location>
</feature>
<evidence type="ECO:0000256" key="3">
    <source>
        <dbReference type="ARBA" id="ARBA00022741"/>
    </source>
</evidence>
<dbReference type="Gene3D" id="1.10.510.10">
    <property type="entry name" value="Transferase(Phosphotransferase) domain 1"/>
    <property type="match status" value="1"/>
</dbReference>
<dbReference type="GO" id="GO:0005524">
    <property type="term" value="F:ATP binding"/>
    <property type="evidence" value="ECO:0007669"/>
    <property type="project" value="UniProtKB-KW"/>
</dbReference>
<evidence type="ECO:0000256" key="4">
    <source>
        <dbReference type="ARBA" id="ARBA00022777"/>
    </source>
</evidence>
<keyword evidence="2" id="KW-0808">Transferase</keyword>
<organism evidence="8 9">
    <name type="scientific">Chlorella vulgaris</name>
    <name type="common">Green alga</name>
    <dbReference type="NCBI Taxonomy" id="3077"/>
    <lineage>
        <taxon>Eukaryota</taxon>
        <taxon>Viridiplantae</taxon>
        <taxon>Chlorophyta</taxon>
        <taxon>core chlorophytes</taxon>
        <taxon>Trebouxiophyceae</taxon>
        <taxon>Chlorellales</taxon>
        <taxon>Chlorellaceae</taxon>
        <taxon>Chlorella clade</taxon>
        <taxon>Chlorella</taxon>
    </lineage>
</organism>
<keyword evidence="4" id="KW-0418">Kinase</keyword>
<accession>A0A9D4Z0U7</accession>
<gene>
    <name evidence="8" type="ORF">D9Q98_005976</name>
</gene>
<feature type="compositionally biased region" description="Low complexity" evidence="6">
    <location>
        <begin position="36"/>
        <end position="50"/>
    </location>
</feature>
<protein>
    <recommendedName>
        <fullName evidence="7">Protein kinase domain-containing protein</fullName>
    </recommendedName>
</protein>
<dbReference type="InterPro" id="IPR051175">
    <property type="entry name" value="CLK_kinases"/>
</dbReference>
<dbReference type="OrthoDB" id="283111at2759"/>
<evidence type="ECO:0000256" key="6">
    <source>
        <dbReference type="SAM" id="MobiDB-lite"/>
    </source>
</evidence>
<sequence length="499" mass="55819">MAGGRPGKRQRVSDATQQQQQAHGSGPTMHLRSAQKRLLAAQAAARADSAVGSSQQLDRTDSCGPSQGASADAAAAPATAPRKGGLHSRKKPRTVHSEQQQQTPSDLYNDALQFADVFPSRAARAGIPSPLPSYELRRNFDRPSPPLRDADENGHYQFAIGENLAPRFKIMRKFGEGTFGQVLECWDRKRKDYVAVKIIRNIEKYRNAAMIELEALNTLQANDPCQTRHCVQLLEWFNYRGHVCMVFERLGPSLYDILRRNGYKPFPFYMAQAFAKQLLESVAYMHETGLVHTDLKPENILVTSQDLVKEPGSGSSSKVAKRLPPSTTIRVIDFGSATFERDYHSTVVCTRHYRAPEVILGLGWSYPCDIWSMGCIIIELLTGDALFQTHENMEHLAMMEVVLGPIPTSLVVAATGSVRSLFKRNNQLNWPAGAENKKSIKAVQKLKKLKEFLKKHCEAAVRSHLDTVVDLLHQMLDYRAAHRITATRALQHPFFQLHV</sequence>
<feature type="domain" description="Protein kinase" evidence="7">
    <location>
        <begin position="168"/>
        <end position="495"/>
    </location>
</feature>
<dbReference type="Gene3D" id="3.30.200.20">
    <property type="entry name" value="Phosphorylase Kinase, domain 1"/>
    <property type="match status" value="1"/>
</dbReference>
<keyword evidence="5" id="KW-0067">ATP-binding</keyword>
<evidence type="ECO:0000313" key="9">
    <source>
        <dbReference type="Proteomes" id="UP001055712"/>
    </source>
</evidence>
<feature type="compositionally biased region" description="Polar residues" evidence="6">
    <location>
        <begin position="13"/>
        <end position="23"/>
    </location>
</feature>
<dbReference type="PANTHER" id="PTHR45646:SF11">
    <property type="entry name" value="SERINE_THREONINE-PROTEIN KINASE DOA"/>
    <property type="match status" value="1"/>
</dbReference>
<dbReference type="Proteomes" id="UP001055712">
    <property type="component" value="Unassembled WGS sequence"/>
</dbReference>
<dbReference type="InterPro" id="IPR000719">
    <property type="entry name" value="Prot_kinase_dom"/>
</dbReference>
<dbReference type="EMBL" id="SIDB01000002">
    <property type="protein sequence ID" value="KAI3436560.1"/>
    <property type="molecule type" value="Genomic_DNA"/>
</dbReference>
<dbReference type="Pfam" id="PF00069">
    <property type="entry name" value="Pkinase"/>
    <property type="match status" value="1"/>
</dbReference>
<keyword evidence="1" id="KW-0723">Serine/threonine-protein kinase</keyword>
<dbReference type="GO" id="GO:0004674">
    <property type="term" value="F:protein serine/threonine kinase activity"/>
    <property type="evidence" value="ECO:0007669"/>
    <property type="project" value="UniProtKB-KW"/>
</dbReference>